<evidence type="ECO:0000256" key="1">
    <source>
        <dbReference type="ARBA" id="ARBA00038283"/>
    </source>
</evidence>
<name>Q629K4_HISS1</name>
<evidence type="ECO:0000313" key="3">
    <source>
        <dbReference type="EMBL" id="AAU25833.1"/>
    </source>
</evidence>
<dbReference type="EMBL" id="CP000019">
    <property type="protein sequence ID" value="AAU25833.1"/>
    <property type="molecule type" value="Genomic_DNA"/>
</dbReference>
<dbReference type="Pfam" id="PF21205">
    <property type="entry name" value="Rep3_C"/>
    <property type="match status" value="1"/>
</dbReference>
<dbReference type="InterPro" id="IPR036390">
    <property type="entry name" value="WH_DNA-bd_sf"/>
</dbReference>
<geneLocation type="plasmid" evidence="3">
    <name>pHS129</name>
</geneLocation>
<keyword evidence="3" id="KW-0614">Plasmid</keyword>
<dbReference type="RefSeq" id="WP_011199181.1">
    <property type="nucleotide sequence ID" value="NC_006298.1"/>
</dbReference>
<dbReference type="InterPro" id="IPR000525">
    <property type="entry name" value="Initiator_Rep_WH1"/>
</dbReference>
<protein>
    <submittedName>
        <fullName evidence="3">Replication protein</fullName>
    </submittedName>
</protein>
<dbReference type="SUPFAM" id="SSF46785">
    <property type="entry name" value="Winged helix' DNA-binding domain"/>
    <property type="match status" value="2"/>
</dbReference>
<reference evidence="3" key="3">
    <citation type="submission" date="2006-08" db="EMBL/GenBank/DDBJ databases">
        <title>A 5 kb plasmid sequence of Haemophilus somnus 129PT.</title>
        <authorList>
            <person name="Copeland A."/>
            <person name="Lucas S."/>
            <person name="Lapidus A."/>
            <person name="Barry K."/>
            <person name="Glavina del Rio T."/>
            <person name="Hammon N."/>
            <person name="Dalin E."/>
            <person name="Tice H."/>
            <person name="Pitluck S."/>
            <person name="Brettin T.S."/>
            <person name="Bruce D."/>
            <person name="Challacombe J.F."/>
            <person name="Chertkov O."/>
            <person name="Detter J.C."/>
            <person name="Gilna P."/>
            <person name="Han S."/>
            <person name="Misra M."/>
            <person name="Tapia R."/>
            <person name="Thayer N.N."/>
            <person name="Xie G."/>
            <person name="Inzana T.J."/>
            <person name="Duncan A.J."/>
            <person name="Siddaramppa S."/>
            <person name="Richardson P."/>
        </authorList>
    </citation>
    <scope>NUCLEOTIDE SEQUENCE</scope>
    <source>
        <strain evidence="3">129PT</strain>
        <plasmid evidence="3">pHS129</plasmid>
    </source>
</reference>
<dbReference type="AlphaFoldDB" id="Q629K4"/>
<organism evidence="3">
    <name type="scientific">Histophilus somni (strain 129Pt)</name>
    <name type="common">Haemophilus somnus</name>
    <dbReference type="NCBI Taxonomy" id="205914"/>
    <lineage>
        <taxon>Bacteria</taxon>
        <taxon>Pseudomonadati</taxon>
        <taxon>Pseudomonadota</taxon>
        <taxon>Gammaproteobacteria</taxon>
        <taxon>Pasteurellales</taxon>
        <taxon>Pasteurellaceae</taxon>
        <taxon>Histophilus</taxon>
    </lineage>
</organism>
<dbReference type="GO" id="GO:0006270">
    <property type="term" value="P:DNA replication initiation"/>
    <property type="evidence" value="ECO:0007669"/>
    <property type="project" value="InterPro"/>
</dbReference>
<accession>Q629K4</accession>
<dbReference type="KEGG" id="hso:HS_p03"/>
<reference evidence="3" key="2">
    <citation type="journal article" date="2006" name="Plasmid">
        <title>Comparative analyses of two cryptic plasmids from Haemophilus somnus (Histophilus somni).</title>
        <authorList>
            <person name="Siddaramappa S."/>
            <person name="Duncan A.J."/>
            <person name="Brettin T."/>
            <person name="Inzana T.J."/>
        </authorList>
    </citation>
    <scope>NUCLEOTIDE SEQUENCE</scope>
    <source>
        <strain evidence="3">129PT</strain>
        <plasmid evidence="3">pHS129</plasmid>
    </source>
</reference>
<feature type="domain" description="Initiator Rep protein WH1" evidence="2">
    <location>
        <begin position="6"/>
        <end position="149"/>
    </location>
</feature>
<reference evidence="3" key="1">
    <citation type="submission" date="2004-09" db="EMBL/GenBank/DDBJ databases">
        <authorList>
            <consortium name="Joint Genome Institute Microbial Sequencing"/>
            <consortium name="Finishing and Annotation Team"/>
        </authorList>
    </citation>
    <scope>NUCLEOTIDE SEQUENCE</scope>
    <source>
        <strain evidence="3">129PT</strain>
        <plasmid evidence="3">pHS129</plasmid>
    </source>
</reference>
<dbReference type="GO" id="GO:0003887">
    <property type="term" value="F:DNA-directed DNA polymerase activity"/>
    <property type="evidence" value="ECO:0007669"/>
    <property type="project" value="InterPro"/>
</dbReference>
<dbReference type="InterPro" id="IPR036388">
    <property type="entry name" value="WH-like_DNA-bd_sf"/>
</dbReference>
<evidence type="ECO:0000259" key="2">
    <source>
        <dbReference type="Pfam" id="PF01051"/>
    </source>
</evidence>
<gene>
    <name evidence="3" type="primary">rep</name>
    <name evidence="3" type="ordered locus">HS_p03</name>
</gene>
<comment type="similarity">
    <text evidence="1">Belongs to the initiator RepB protein family.</text>
</comment>
<dbReference type="Pfam" id="PF01051">
    <property type="entry name" value="Rep3_N"/>
    <property type="match status" value="1"/>
</dbReference>
<dbReference type="HOGENOM" id="CLU_047367_2_1_6"/>
<proteinExistence type="inferred from homology"/>
<dbReference type="Gene3D" id="1.10.10.10">
    <property type="entry name" value="Winged helix-like DNA-binding domain superfamily/Winged helix DNA-binding domain"/>
    <property type="match status" value="2"/>
</dbReference>
<dbReference type="eggNOG" id="COG5527">
    <property type="taxonomic scope" value="Bacteria"/>
</dbReference>
<sequence length="323" mass="37838">MNKLTIYKSNDLVEAGYRLSLAEQRMIVLSLGQIDSRDPKQKHVTLYAKDYAKQWGVNEDNAMREIKQASKRLFERYITLKNDDETRKFRWIQESVEHHKGEGRVSFTFSERILPFLFELDFKLGVTKYELLSVSGFSSVYSFRLYELAIKLLGMRNQVIDLDEIRRILQLENKYPEYKEFNKFVLKPSLSDINEKSDLLLNIEPVKRGRKIVALEFQIAKKAKSKKAEPTPEGTRKIHGVFAEIPRPQVVKGSQAETDWVNENYTRAVKQMREKGILKSRFIEDELSTLPTEWLKVIKKYTSIINRSLSREISAELHTRKNL</sequence>